<comment type="similarity">
    <text evidence="1 4">Belongs to the class-II DAHP synthase family.</text>
</comment>
<dbReference type="Gene3D" id="3.20.20.70">
    <property type="entry name" value="Aldolase class I"/>
    <property type="match status" value="1"/>
</dbReference>
<reference evidence="5 6" key="1">
    <citation type="submission" date="2018-10" db="EMBL/GenBank/DDBJ databases">
        <title>Relationship between Morphology and Antimicrobial Activity in Streptomyces.</title>
        <authorList>
            <person name="Kang H.J."/>
            <person name="Kim S.B."/>
        </authorList>
    </citation>
    <scope>NUCLEOTIDE SEQUENCE [LARGE SCALE GENOMIC DNA]</scope>
    <source>
        <strain evidence="5 6">BH38</strain>
    </source>
</reference>
<dbReference type="EMBL" id="CP032698">
    <property type="protein sequence ID" value="AYG82796.1"/>
    <property type="molecule type" value="Genomic_DNA"/>
</dbReference>
<evidence type="ECO:0000256" key="3">
    <source>
        <dbReference type="PIRSR" id="PIRSR602480-1"/>
    </source>
</evidence>
<dbReference type="Proteomes" id="UP000271554">
    <property type="component" value="Chromosome"/>
</dbReference>
<name>A0A387HG27_9ACTN</name>
<comment type="catalytic activity">
    <reaction evidence="4">
        <text>D-erythrose 4-phosphate + phosphoenolpyruvate + H2O = 7-phospho-2-dehydro-3-deoxy-D-arabino-heptonate + phosphate</text>
        <dbReference type="Rhea" id="RHEA:14717"/>
        <dbReference type="ChEBI" id="CHEBI:15377"/>
        <dbReference type="ChEBI" id="CHEBI:16897"/>
        <dbReference type="ChEBI" id="CHEBI:43474"/>
        <dbReference type="ChEBI" id="CHEBI:58394"/>
        <dbReference type="ChEBI" id="CHEBI:58702"/>
        <dbReference type="EC" id="2.5.1.54"/>
    </reaction>
</comment>
<keyword evidence="4" id="KW-0057">Aromatic amino acid biosynthesis</keyword>
<accession>A0A387HG27</accession>
<feature type="binding site" evidence="3">
    <location>
        <position position="362"/>
    </location>
    <ligand>
        <name>Mn(2+)</name>
        <dbReference type="ChEBI" id="CHEBI:29035"/>
    </ligand>
</feature>
<keyword evidence="4" id="KW-0028">Amino-acid biosynthesis</keyword>
<dbReference type="GO" id="GO:0009073">
    <property type="term" value="P:aromatic amino acid family biosynthetic process"/>
    <property type="evidence" value="ECO:0007669"/>
    <property type="project" value="UniProtKB-KW"/>
</dbReference>
<dbReference type="RefSeq" id="WP_216826868.1">
    <property type="nucleotide sequence ID" value="NZ_CP032698.1"/>
</dbReference>
<keyword evidence="2 4" id="KW-0808">Transferase</keyword>
<dbReference type="AlphaFoldDB" id="A0A387HG27"/>
<evidence type="ECO:0000256" key="2">
    <source>
        <dbReference type="ARBA" id="ARBA00022679"/>
    </source>
</evidence>
<dbReference type="InterPro" id="IPR002480">
    <property type="entry name" value="DAHP_synth_2"/>
</dbReference>
<dbReference type="GO" id="GO:0008652">
    <property type="term" value="P:amino acid biosynthetic process"/>
    <property type="evidence" value="ECO:0007669"/>
    <property type="project" value="UniProtKB-KW"/>
</dbReference>
<dbReference type="GO" id="GO:0009423">
    <property type="term" value="P:chorismate biosynthetic process"/>
    <property type="evidence" value="ECO:0007669"/>
    <property type="project" value="UniProtKB-UniPathway"/>
</dbReference>
<organism evidence="5 6">
    <name type="scientific">Streptomyces hundungensis</name>
    <dbReference type="NCBI Taxonomy" id="1077946"/>
    <lineage>
        <taxon>Bacteria</taxon>
        <taxon>Bacillati</taxon>
        <taxon>Actinomycetota</taxon>
        <taxon>Actinomycetes</taxon>
        <taxon>Kitasatosporales</taxon>
        <taxon>Streptomycetaceae</taxon>
        <taxon>Streptomyces</taxon>
    </lineage>
</organism>
<dbReference type="EC" id="2.5.1.54" evidence="4"/>
<feature type="binding site" evidence="3">
    <location>
        <position position="320"/>
    </location>
    <ligand>
        <name>Mn(2+)</name>
        <dbReference type="ChEBI" id="CHEBI:29035"/>
    </ligand>
</feature>
<evidence type="ECO:0000313" key="5">
    <source>
        <dbReference type="EMBL" id="AYG82796.1"/>
    </source>
</evidence>
<keyword evidence="3" id="KW-0104">Cadmium</keyword>
<feature type="binding site" evidence="3">
    <location>
        <position position="288"/>
    </location>
    <ligand>
        <name>phosphoenolpyruvate</name>
        <dbReference type="ChEBI" id="CHEBI:58702"/>
    </ligand>
</feature>
<dbReference type="PANTHER" id="PTHR21337">
    <property type="entry name" value="PHOSPHO-2-DEHYDRO-3-DEOXYHEPTONATE ALDOLASE 1, 2"/>
    <property type="match status" value="1"/>
</dbReference>
<feature type="binding site" evidence="3">
    <location>
        <position position="85"/>
    </location>
    <ligand>
        <name>Mn(2+)</name>
        <dbReference type="ChEBI" id="CHEBI:29035"/>
    </ligand>
</feature>
<dbReference type="Pfam" id="PF01474">
    <property type="entry name" value="DAHP_synth_2"/>
    <property type="match status" value="2"/>
</dbReference>
<dbReference type="PANTHER" id="PTHR21337:SF0">
    <property type="entry name" value="PHOSPHO-2-DEHYDRO-3-DEOXYHEPTONATE ALDOLASE"/>
    <property type="match status" value="1"/>
</dbReference>
<gene>
    <name evidence="5" type="primary">aroH_3</name>
    <name evidence="5" type="ORF">DWB77_04983</name>
</gene>
<feature type="binding site" evidence="3">
    <location>
        <position position="257"/>
    </location>
    <ligand>
        <name>phosphoenolpyruvate</name>
        <dbReference type="ChEBI" id="CHEBI:58702"/>
    </ligand>
</feature>
<dbReference type="GO" id="GO:0003849">
    <property type="term" value="F:3-deoxy-7-phosphoheptulonate synthase activity"/>
    <property type="evidence" value="ECO:0007669"/>
    <property type="project" value="UniProtKB-EC"/>
</dbReference>
<dbReference type="SUPFAM" id="SSF51569">
    <property type="entry name" value="Aldolase"/>
    <property type="match status" value="1"/>
</dbReference>
<keyword evidence="6" id="KW-1185">Reference proteome</keyword>
<keyword evidence="3" id="KW-0170">Cobalt</keyword>
<keyword evidence="3" id="KW-0464">Manganese</keyword>
<proteinExistence type="inferred from homology"/>
<sequence length="409" mass="44748">MTTPLTLRPLVETDLTADPEPESQWLRTLPAQQQPRWKDHGLAERLGSTLSDLPGLVTWDEVSHLRLLLAEVAAGGLQILQAGDCAEDPADCVPEVLSRKAGMLDALAGAMQARTGLSVVRVGRIAGQFAKPRSSDLERHGELELPAFRGHLVNDPQPDPQLRQPDPARLLTGYRAAHTATEFLRRLGGGWGLPAAAPVWTSHEALVLDYELPLLRGGPRGLLLSSTHWPWIGDRTRQLDGAHVQLLARVQNPVACKVGPTMTPDELVQLCSVLDPDRTPGRLTLISRMGAERVEERLPALMAAVREAGHPVIWLSDPMHGNTQRGPLDRKTRLLTSVKREVELFQEVAAAEQVVAGGLHLEATPENVRECVADESCLDDLLDPLSYTTLCDPRLTIDQAVAVVSVWRR</sequence>
<evidence type="ECO:0000256" key="1">
    <source>
        <dbReference type="ARBA" id="ARBA00008911"/>
    </source>
</evidence>
<dbReference type="KEGG" id="shun:DWB77_04983"/>
<evidence type="ECO:0000313" key="6">
    <source>
        <dbReference type="Proteomes" id="UP000271554"/>
    </source>
</evidence>
<comment type="pathway">
    <text evidence="4">Metabolic intermediate biosynthesis; chorismate biosynthesis; chorismate from D-erythrose 4-phosphate and phosphoenolpyruvate: step 1/7.</text>
</comment>
<dbReference type="UniPathway" id="UPA00053">
    <property type="reaction ID" value="UER00084"/>
</dbReference>
<feature type="binding site" evidence="3">
    <location>
        <position position="124"/>
    </location>
    <ligand>
        <name>phosphoenolpyruvate</name>
        <dbReference type="ChEBI" id="CHEBI:58702"/>
    </ligand>
</feature>
<dbReference type="InterPro" id="IPR013785">
    <property type="entry name" value="Aldolase_TIM"/>
</dbReference>
<comment type="cofactor">
    <cofactor evidence="3">
        <name>Mn(2+)</name>
        <dbReference type="ChEBI" id="CHEBI:29035"/>
    </cofactor>
    <cofactor evidence="3">
        <name>Co(2+)</name>
        <dbReference type="ChEBI" id="CHEBI:48828"/>
    </cofactor>
    <cofactor evidence="3">
        <name>Cd(2+)</name>
        <dbReference type="ChEBI" id="CHEBI:48775"/>
    </cofactor>
    <text evidence="3">Binds 1 divalent cation per subunit. The enzyme is active with manganese, cobalt or cadmium ions.</text>
</comment>
<protein>
    <recommendedName>
        <fullName evidence="4">Phospho-2-dehydro-3-deoxyheptonate aldolase</fullName>
        <ecNumber evidence="4">2.5.1.54</ecNumber>
    </recommendedName>
</protein>
<feature type="binding site" evidence="3">
    <location>
        <position position="392"/>
    </location>
    <ligand>
        <name>Mn(2+)</name>
        <dbReference type="ChEBI" id="CHEBI:29035"/>
    </ligand>
</feature>
<evidence type="ECO:0000256" key="4">
    <source>
        <dbReference type="RuleBase" id="RU363071"/>
    </source>
</evidence>